<sequence>MEHNWKLLFSLGLTLLVIPKVSTVDNKISVTSDKSSNRKVINRMLLDLLWDVVYKGYDTESKMKAIEQLRKSGDYGKLVDQLSIVKRSRLEYVLHLIGQLMIAMMEGVAEKEKIRNNN</sequence>
<evidence type="ECO:0000313" key="2">
    <source>
        <dbReference type="EMBL" id="KAG7313287.1"/>
    </source>
</evidence>
<dbReference type="Proteomes" id="UP000823941">
    <property type="component" value="Chromosome 1"/>
</dbReference>
<feature type="chain" id="PRO_5045439872" evidence="1">
    <location>
        <begin position="24"/>
        <end position="118"/>
    </location>
</feature>
<protein>
    <submittedName>
        <fullName evidence="2">Uncharacterized protein</fullName>
    </submittedName>
</protein>
<reference evidence="2 3" key="1">
    <citation type="submission" date="2021-06" db="EMBL/GenBank/DDBJ databases">
        <title>A haploid diamondback moth (Plutella xylostella L.) genome assembly resolves 31 chromosomes and identifies a diamide resistance mutation.</title>
        <authorList>
            <person name="Ward C.M."/>
            <person name="Perry K.D."/>
            <person name="Baker G."/>
            <person name="Powis K."/>
            <person name="Heckel D.G."/>
            <person name="Baxter S.W."/>
        </authorList>
    </citation>
    <scope>NUCLEOTIDE SEQUENCE [LARGE SCALE GENOMIC DNA]</scope>
    <source>
        <strain evidence="2 3">LV</strain>
        <tissue evidence="2">Single pupa</tissue>
    </source>
</reference>
<evidence type="ECO:0000313" key="3">
    <source>
        <dbReference type="Proteomes" id="UP000823941"/>
    </source>
</evidence>
<gene>
    <name evidence="2" type="ORF">JYU34_000393</name>
</gene>
<name>A0ABQ7R7L2_PLUXY</name>
<feature type="signal peptide" evidence="1">
    <location>
        <begin position="1"/>
        <end position="23"/>
    </location>
</feature>
<accession>A0ABQ7R7L2</accession>
<evidence type="ECO:0000256" key="1">
    <source>
        <dbReference type="SAM" id="SignalP"/>
    </source>
</evidence>
<proteinExistence type="predicted"/>
<keyword evidence="1" id="KW-0732">Signal</keyword>
<organism evidence="2 3">
    <name type="scientific">Plutella xylostella</name>
    <name type="common">Diamondback moth</name>
    <name type="synonym">Plutella maculipennis</name>
    <dbReference type="NCBI Taxonomy" id="51655"/>
    <lineage>
        <taxon>Eukaryota</taxon>
        <taxon>Metazoa</taxon>
        <taxon>Ecdysozoa</taxon>
        <taxon>Arthropoda</taxon>
        <taxon>Hexapoda</taxon>
        <taxon>Insecta</taxon>
        <taxon>Pterygota</taxon>
        <taxon>Neoptera</taxon>
        <taxon>Endopterygota</taxon>
        <taxon>Lepidoptera</taxon>
        <taxon>Glossata</taxon>
        <taxon>Ditrysia</taxon>
        <taxon>Yponomeutoidea</taxon>
        <taxon>Plutellidae</taxon>
        <taxon>Plutella</taxon>
    </lineage>
</organism>
<dbReference type="EMBL" id="JAHIBW010000001">
    <property type="protein sequence ID" value="KAG7313287.1"/>
    <property type="molecule type" value="Genomic_DNA"/>
</dbReference>
<keyword evidence="3" id="KW-1185">Reference proteome</keyword>
<comment type="caution">
    <text evidence="2">The sequence shown here is derived from an EMBL/GenBank/DDBJ whole genome shotgun (WGS) entry which is preliminary data.</text>
</comment>